<organism evidence="8 9">
    <name type="scientific">Pseudorhodobacter turbinis</name>
    <dbReference type="NCBI Taxonomy" id="2500533"/>
    <lineage>
        <taxon>Bacteria</taxon>
        <taxon>Pseudomonadati</taxon>
        <taxon>Pseudomonadota</taxon>
        <taxon>Alphaproteobacteria</taxon>
        <taxon>Rhodobacterales</taxon>
        <taxon>Paracoccaceae</taxon>
        <taxon>Pseudorhodobacter</taxon>
    </lineage>
</organism>
<dbReference type="InterPro" id="IPR002010">
    <property type="entry name" value="T3SS_IM_R"/>
</dbReference>
<dbReference type="KEGG" id="pseb:EOK75_08045"/>
<dbReference type="Proteomes" id="UP000298631">
    <property type="component" value="Chromosome"/>
</dbReference>
<evidence type="ECO:0000256" key="7">
    <source>
        <dbReference type="SAM" id="Phobius"/>
    </source>
</evidence>
<gene>
    <name evidence="8" type="ORF">EOK75_08045</name>
</gene>
<evidence type="ECO:0000256" key="2">
    <source>
        <dbReference type="ARBA" id="ARBA00009772"/>
    </source>
</evidence>
<name>A0A4P8EGN4_9RHOB</name>
<dbReference type="GO" id="GO:0006605">
    <property type="term" value="P:protein targeting"/>
    <property type="evidence" value="ECO:0007669"/>
    <property type="project" value="InterPro"/>
</dbReference>
<dbReference type="RefSeq" id="WP_137193457.1">
    <property type="nucleotide sequence ID" value="NZ_CP039964.1"/>
</dbReference>
<feature type="transmembrane region" description="Helical" evidence="7">
    <location>
        <begin position="214"/>
        <end position="235"/>
    </location>
</feature>
<keyword evidence="8" id="KW-0966">Cell projection</keyword>
<dbReference type="PRINTS" id="PR00953">
    <property type="entry name" value="TYPE3IMRPROT"/>
</dbReference>
<evidence type="ECO:0000256" key="3">
    <source>
        <dbReference type="ARBA" id="ARBA00022475"/>
    </source>
</evidence>
<keyword evidence="5 7" id="KW-1133">Transmembrane helix</keyword>
<protein>
    <submittedName>
        <fullName evidence="8">Flagellar biosynthetic protein FliR</fullName>
    </submittedName>
</protein>
<evidence type="ECO:0000256" key="5">
    <source>
        <dbReference type="ARBA" id="ARBA00022989"/>
    </source>
</evidence>
<dbReference type="PANTHER" id="PTHR30065">
    <property type="entry name" value="FLAGELLAR BIOSYNTHETIC PROTEIN FLIR"/>
    <property type="match status" value="1"/>
</dbReference>
<keyword evidence="9" id="KW-1185">Reference proteome</keyword>
<feature type="transmembrane region" description="Helical" evidence="7">
    <location>
        <begin position="18"/>
        <end position="38"/>
    </location>
</feature>
<feature type="transmembrane region" description="Helical" evidence="7">
    <location>
        <begin position="50"/>
        <end position="71"/>
    </location>
</feature>
<keyword evidence="3" id="KW-1003">Cell membrane</keyword>
<feature type="transmembrane region" description="Helical" evidence="7">
    <location>
        <begin position="181"/>
        <end position="202"/>
    </location>
</feature>
<dbReference type="EMBL" id="CP039964">
    <property type="protein sequence ID" value="QCO55695.1"/>
    <property type="molecule type" value="Genomic_DNA"/>
</dbReference>
<dbReference type="GO" id="GO:0005886">
    <property type="term" value="C:plasma membrane"/>
    <property type="evidence" value="ECO:0007669"/>
    <property type="project" value="UniProtKB-SubCell"/>
</dbReference>
<evidence type="ECO:0000313" key="8">
    <source>
        <dbReference type="EMBL" id="QCO55695.1"/>
    </source>
</evidence>
<dbReference type="AlphaFoldDB" id="A0A4P8EGN4"/>
<comment type="subcellular location">
    <subcellularLocation>
        <location evidence="1">Cell membrane</location>
        <topology evidence="1">Multi-pass membrane protein</topology>
    </subcellularLocation>
</comment>
<feature type="transmembrane region" description="Helical" evidence="7">
    <location>
        <begin position="127"/>
        <end position="147"/>
    </location>
</feature>
<feature type="transmembrane region" description="Helical" evidence="7">
    <location>
        <begin position="83"/>
        <end position="107"/>
    </location>
</feature>
<reference evidence="8 9" key="1">
    <citation type="submission" date="2019-05" db="EMBL/GenBank/DDBJ databases">
        <title>Pseudorhodobacter turbinis sp. nov., isolated from the gut of the Korean turban shell.</title>
        <authorList>
            <person name="Jeong Y.-S."/>
            <person name="Kang W.-R."/>
            <person name="Bae J.-W."/>
        </authorList>
    </citation>
    <scope>NUCLEOTIDE SEQUENCE [LARGE SCALE GENOMIC DNA]</scope>
    <source>
        <strain evidence="8 9">S12M18</strain>
    </source>
</reference>
<accession>A0A4P8EGN4</accession>
<evidence type="ECO:0000256" key="6">
    <source>
        <dbReference type="ARBA" id="ARBA00023136"/>
    </source>
</evidence>
<sequence>MNDLLNGLLAATNQTESWLWATLLVFVRVGAVMALLPAFGEQSVPQRVRLALTVCFTMIIAPAVVARAPGIEEGFALPLATEVAAGLALGIGFRMFVFALQIAGTLVAQSTSLSQLFGGQGAEPQPAISHVFVMAGLALAVASGLHVRVAEVLILSYNVLPFGIFPDSSILSDWGVAQIRAAFSLAFSMAAPFLAASLIYNIALGVINRAMPQLMVVLVGAPALTLGGLVLMAIATPLMLSLWMTALDAYLANPYVVAP</sequence>
<keyword evidence="6 7" id="KW-0472">Membrane</keyword>
<keyword evidence="8" id="KW-0969">Cilium</keyword>
<dbReference type="PANTHER" id="PTHR30065:SF8">
    <property type="entry name" value="FLAGELLAR BIOSYNTHETIC PROTEIN FLIR"/>
    <property type="match status" value="1"/>
</dbReference>
<dbReference type="Pfam" id="PF01311">
    <property type="entry name" value="Bac_export_1"/>
    <property type="match status" value="1"/>
</dbReference>
<evidence type="ECO:0000256" key="4">
    <source>
        <dbReference type="ARBA" id="ARBA00022692"/>
    </source>
</evidence>
<proteinExistence type="inferred from homology"/>
<keyword evidence="4 7" id="KW-0812">Transmembrane</keyword>
<dbReference type="OrthoDB" id="9779817at2"/>
<keyword evidence="8" id="KW-0282">Flagellum</keyword>
<evidence type="ECO:0000256" key="1">
    <source>
        <dbReference type="ARBA" id="ARBA00004651"/>
    </source>
</evidence>
<evidence type="ECO:0000313" key="9">
    <source>
        <dbReference type="Proteomes" id="UP000298631"/>
    </source>
</evidence>
<comment type="similarity">
    <text evidence="2">Belongs to the FliR/MopE/SpaR family.</text>
</comment>